<keyword evidence="3" id="KW-1185">Reference proteome</keyword>
<keyword evidence="1" id="KW-1133">Transmembrane helix</keyword>
<dbReference type="Pfam" id="PF04307">
    <property type="entry name" value="YdjM"/>
    <property type="match status" value="1"/>
</dbReference>
<accession>A0A9X0WBM5</accession>
<comment type="caution">
    <text evidence="2">The sequence shown here is derived from an EMBL/GenBank/DDBJ whole genome shotgun (WGS) entry which is preliminary data.</text>
</comment>
<name>A0A9X0WBM5_9GAMM</name>
<sequence length="78" mass="8588">MLGGLSPDLDTRTSYIGRVLRLNSGTLERYVGHRTFTHSLLLQGIAGLLAWWLLPGGYALALIAGWVSHSWCEMMTKG</sequence>
<evidence type="ECO:0000256" key="1">
    <source>
        <dbReference type="SAM" id="Phobius"/>
    </source>
</evidence>
<protein>
    <recommendedName>
        <fullName evidence="4">Metal-dependent hydrolase</fullName>
    </recommendedName>
</protein>
<dbReference type="Proteomes" id="UP001138768">
    <property type="component" value="Unassembled WGS sequence"/>
</dbReference>
<dbReference type="AlphaFoldDB" id="A0A9X0WBM5"/>
<evidence type="ECO:0000313" key="2">
    <source>
        <dbReference type="EMBL" id="MBK1620605.1"/>
    </source>
</evidence>
<dbReference type="InterPro" id="IPR007404">
    <property type="entry name" value="YdjM-like"/>
</dbReference>
<evidence type="ECO:0000313" key="3">
    <source>
        <dbReference type="Proteomes" id="UP001138768"/>
    </source>
</evidence>
<feature type="transmembrane region" description="Helical" evidence="1">
    <location>
        <begin position="40"/>
        <end position="67"/>
    </location>
</feature>
<evidence type="ECO:0008006" key="4">
    <source>
        <dbReference type="Google" id="ProtNLM"/>
    </source>
</evidence>
<keyword evidence="1" id="KW-0472">Membrane</keyword>
<gene>
    <name evidence="2" type="ORF">CKO42_19660</name>
</gene>
<proteinExistence type="predicted"/>
<organism evidence="2 3">
    <name type="scientific">Lamprobacter modestohalophilus</name>
    <dbReference type="NCBI Taxonomy" id="1064514"/>
    <lineage>
        <taxon>Bacteria</taxon>
        <taxon>Pseudomonadati</taxon>
        <taxon>Pseudomonadota</taxon>
        <taxon>Gammaproteobacteria</taxon>
        <taxon>Chromatiales</taxon>
        <taxon>Chromatiaceae</taxon>
        <taxon>Lamprobacter</taxon>
    </lineage>
</organism>
<keyword evidence="1" id="KW-0812">Transmembrane</keyword>
<dbReference type="EMBL" id="NRRY01000043">
    <property type="protein sequence ID" value="MBK1620605.1"/>
    <property type="molecule type" value="Genomic_DNA"/>
</dbReference>
<reference evidence="2 3" key="1">
    <citation type="journal article" date="2020" name="Microorganisms">
        <title>Osmotic Adaptation and Compatible Solute Biosynthesis of Phototrophic Bacteria as Revealed from Genome Analyses.</title>
        <authorList>
            <person name="Imhoff J.F."/>
            <person name="Rahn T."/>
            <person name="Kunzel S."/>
            <person name="Keller A."/>
            <person name="Neulinger S.C."/>
        </authorList>
    </citation>
    <scope>NUCLEOTIDE SEQUENCE [LARGE SCALE GENOMIC DNA]</scope>
    <source>
        <strain evidence="2 3">DSM 25653</strain>
    </source>
</reference>